<dbReference type="Gene3D" id="3.30.1490.20">
    <property type="entry name" value="ATP-grasp fold, A domain"/>
    <property type="match status" value="1"/>
</dbReference>
<dbReference type="PROSITE" id="PS00843">
    <property type="entry name" value="DALA_DALA_LIGASE_1"/>
    <property type="match status" value="1"/>
</dbReference>
<feature type="domain" description="ATP-grasp" evidence="17">
    <location>
        <begin position="151"/>
        <end position="361"/>
    </location>
</feature>
<feature type="binding site" evidence="15">
    <location>
        <position position="328"/>
    </location>
    <ligand>
        <name>Mg(2+)</name>
        <dbReference type="ChEBI" id="CHEBI:18420"/>
        <label>1</label>
    </ligand>
</feature>
<comment type="similarity">
    <text evidence="2 12">Belongs to the D-alanine--D-alanine ligase family.</text>
</comment>
<dbReference type="InterPro" id="IPR000291">
    <property type="entry name" value="D-Ala_lig_Van_CS"/>
</dbReference>
<dbReference type="InterPro" id="IPR011127">
    <property type="entry name" value="Dala_Dala_lig_N"/>
</dbReference>
<evidence type="ECO:0000256" key="16">
    <source>
        <dbReference type="PROSITE-ProRule" id="PRU00409"/>
    </source>
</evidence>
<evidence type="ECO:0000256" key="12">
    <source>
        <dbReference type="HAMAP-Rule" id="MF_00047"/>
    </source>
</evidence>
<dbReference type="GO" id="GO:0009252">
    <property type="term" value="P:peptidoglycan biosynthetic process"/>
    <property type="evidence" value="ECO:0007669"/>
    <property type="project" value="UniProtKB-UniRule"/>
</dbReference>
<evidence type="ECO:0000259" key="17">
    <source>
        <dbReference type="PROSITE" id="PS50975"/>
    </source>
</evidence>
<organism evidence="18 19">
    <name type="scientific">Auraticoccus monumenti</name>
    <dbReference type="NCBI Taxonomy" id="675864"/>
    <lineage>
        <taxon>Bacteria</taxon>
        <taxon>Bacillati</taxon>
        <taxon>Actinomycetota</taxon>
        <taxon>Actinomycetes</taxon>
        <taxon>Propionibacteriales</taxon>
        <taxon>Propionibacteriaceae</taxon>
        <taxon>Auraticoccus</taxon>
    </lineage>
</organism>
<dbReference type="AlphaFoldDB" id="A0A1G7CNU0"/>
<feature type="binding site" evidence="15">
    <location>
        <position position="315"/>
    </location>
    <ligand>
        <name>Mg(2+)</name>
        <dbReference type="ChEBI" id="CHEBI:18420"/>
        <label>1</label>
    </ligand>
</feature>
<evidence type="ECO:0000256" key="7">
    <source>
        <dbReference type="ARBA" id="ARBA00022842"/>
    </source>
</evidence>
<dbReference type="FunFam" id="3.30.470.20:FF:000008">
    <property type="entry name" value="D-alanine--D-alanine ligase"/>
    <property type="match status" value="1"/>
</dbReference>
<dbReference type="InterPro" id="IPR011095">
    <property type="entry name" value="Dala_Dala_lig_C"/>
</dbReference>
<feature type="binding site" evidence="14">
    <location>
        <begin position="229"/>
        <end position="237"/>
    </location>
    <ligand>
        <name>ATP</name>
        <dbReference type="ChEBI" id="CHEBI:30616"/>
    </ligand>
</feature>
<dbReference type="GO" id="GO:0008360">
    <property type="term" value="P:regulation of cell shape"/>
    <property type="evidence" value="ECO:0007669"/>
    <property type="project" value="UniProtKB-KW"/>
</dbReference>
<evidence type="ECO:0000256" key="1">
    <source>
        <dbReference type="ARBA" id="ARBA00001936"/>
    </source>
</evidence>
<comment type="cofactor">
    <cofactor evidence="15">
        <name>Mg(2+)</name>
        <dbReference type="ChEBI" id="CHEBI:18420"/>
    </cofactor>
    <cofactor evidence="15">
        <name>Mn(2+)</name>
        <dbReference type="ChEBI" id="CHEBI:29035"/>
    </cofactor>
    <text evidence="15">Binds 2 magnesium or manganese ions per subunit.</text>
</comment>
<keyword evidence="3 12" id="KW-0436">Ligase</keyword>
<dbReference type="HAMAP" id="MF_00047">
    <property type="entry name" value="Dala_Dala_lig"/>
    <property type="match status" value="1"/>
</dbReference>
<feature type="binding site" evidence="14">
    <location>
        <begin position="199"/>
        <end position="200"/>
    </location>
    <ligand>
        <name>ATP</name>
        <dbReference type="ChEBI" id="CHEBI:30616"/>
    </ligand>
</feature>
<evidence type="ECO:0000256" key="11">
    <source>
        <dbReference type="ARBA" id="ARBA00023316"/>
    </source>
</evidence>
<keyword evidence="10 15" id="KW-0464">Manganese</keyword>
<dbReference type="PIRSF" id="PIRSF039102">
    <property type="entry name" value="Ddl/VanB"/>
    <property type="match status" value="1"/>
</dbReference>
<evidence type="ECO:0000256" key="5">
    <source>
        <dbReference type="ARBA" id="ARBA00022741"/>
    </source>
</evidence>
<dbReference type="Pfam" id="PF01820">
    <property type="entry name" value="Dala_Dala_lig_N"/>
    <property type="match status" value="1"/>
</dbReference>
<dbReference type="InterPro" id="IPR005905">
    <property type="entry name" value="D_ala_D_ala"/>
</dbReference>
<evidence type="ECO:0000256" key="6">
    <source>
        <dbReference type="ARBA" id="ARBA00022840"/>
    </source>
</evidence>
<dbReference type="GO" id="GO:0008716">
    <property type="term" value="F:D-alanine-D-alanine ligase activity"/>
    <property type="evidence" value="ECO:0007669"/>
    <property type="project" value="UniProtKB-UniRule"/>
</dbReference>
<comment type="pathway">
    <text evidence="12">Cell wall biogenesis; peptidoglycan biosynthesis.</text>
</comment>
<dbReference type="InterPro" id="IPR016185">
    <property type="entry name" value="PreATP-grasp_dom_sf"/>
</dbReference>
<dbReference type="NCBIfam" id="NF002528">
    <property type="entry name" value="PRK01966.1-4"/>
    <property type="match status" value="1"/>
</dbReference>
<dbReference type="RefSeq" id="WP_090595068.1">
    <property type="nucleotide sequence ID" value="NZ_LT629688.1"/>
</dbReference>
<dbReference type="Gene3D" id="3.30.470.20">
    <property type="entry name" value="ATP-grasp fold, B domain"/>
    <property type="match status" value="1"/>
</dbReference>
<dbReference type="OrthoDB" id="9813261at2"/>
<sequence>MTHPRRPTVAVVFGGASTEHGVSCLTAAGVVAALDAERYDVVGIGITADGAWLRVAAEDVAALVTVDGRLPTVPPGRPQAVLLPAGDQVVLASREGDRLVEEVVVDVAFTLLHGPYGEDGTIQGMFEMLGLRYVGSGVSASAVSMDKERMKQVLSAAGLPVGPWTSFTAARWAADQSLCLEAVATLGFPVFVKPARGGSSIGITRVDEPSGLVPAVETALAHDPKCVVEKGLVEAREIECGVLDGPAGPETSVVAEIVTRTASGFYDFEAKYLPEEEQVDLLVPAVMEEDVVARVREVAVRTFTAVGAEGLGRVDTFVTRDGQVLVNEINTMPGFTEHSMFPMVWSASGLGYPDLVARLVELALARPLGLR</sequence>
<keyword evidence="6 16" id="KW-0067">ATP-binding</keyword>
<dbReference type="EMBL" id="LT629688">
    <property type="protein sequence ID" value="SDE40883.1"/>
    <property type="molecule type" value="Genomic_DNA"/>
</dbReference>
<dbReference type="Gene3D" id="3.40.50.20">
    <property type="match status" value="1"/>
</dbReference>
<dbReference type="STRING" id="675864.SAMN04489747_3326"/>
<keyword evidence="9 12" id="KW-0573">Peptidoglycan synthesis</keyword>
<protein>
    <recommendedName>
        <fullName evidence="12">D-alanine--D-alanine ligase</fullName>
        <ecNumber evidence="12">6.3.2.4</ecNumber>
    </recommendedName>
    <alternativeName>
        <fullName evidence="12">D-Ala-D-Ala ligase</fullName>
    </alternativeName>
    <alternativeName>
        <fullName evidence="12">D-alanylalanine synthetase</fullName>
    </alternativeName>
</protein>
<feature type="binding site" evidence="14">
    <location>
        <begin position="191"/>
        <end position="193"/>
    </location>
    <ligand>
        <name>ATP</name>
        <dbReference type="ChEBI" id="CHEBI:30616"/>
    </ligand>
</feature>
<evidence type="ECO:0000256" key="10">
    <source>
        <dbReference type="ARBA" id="ARBA00023211"/>
    </source>
</evidence>
<evidence type="ECO:0000313" key="18">
    <source>
        <dbReference type="EMBL" id="SDE40883.1"/>
    </source>
</evidence>
<feature type="active site" evidence="13">
    <location>
        <position position="199"/>
    </location>
</feature>
<name>A0A1G7CNU0_9ACTN</name>
<keyword evidence="7 15" id="KW-0460">Magnesium</keyword>
<dbReference type="GO" id="GO:0071555">
    <property type="term" value="P:cell wall organization"/>
    <property type="evidence" value="ECO:0007669"/>
    <property type="project" value="UniProtKB-KW"/>
</dbReference>
<dbReference type="NCBIfam" id="TIGR01205">
    <property type="entry name" value="D_ala_D_alaTIGR"/>
    <property type="match status" value="1"/>
</dbReference>
<dbReference type="GO" id="GO:0005829">
    <property type="term" value="C:cytosol"/>
    <property type="evidence" value="ECO:0007669"/>
    <property type="project" value="TreeGrafter"/>
</dbReference>
<keyword evidence="19" id="KW-1185">Reference proteome</keyword>
<comment type="subcellular location">
    <subcellularLocation>
        <location evidence="12">Cytoplasm</location>
    </subcellularLocation>
</comment>
<dbReference type="InterPro" id="IPR011761">
    <property type="entry name" value="ATP-grasp"/>
</dbReference>
<feature type="binding site" evidence="15">
    <location>
        <position position="328"/>
    </location>
    <ligand>
        <name>Mg(2+)</name>
        <dbReference type="ChEBI" id="CHEBI:18420"/>
        <label>2</label>
    </ligand>
</feature>
<proteinExistence type="inferred from homology"/>
<feature type="binding site" evidence="15">
    <location>
        <position position="330"/>
    </location>
    <ligand>
        <name>Mg(2+)</name>
        <dbReference type="ChEBI" id="CHEBI:18420"/>
        <label>2</label>
    </ligand>
</feature>
<dbReference type="EC" id="6.3.2.4" evidence="12"/>
<keyword evidence="11 12" id="KW-0961">Cell wall biogenesis/degradation</keyword>
<evidence type="ECO:0000256" key="9">
    <source>
        <dbReference type="ARBA" id="ARBA00022984"/>
    </source>
</evidence>
<dbReference type="GO" id="GO:0046872">
    <property type="term" value="F:metal ion binding"/>
    <property type="evidence" value="ECO:0007669"/>
    <property type="project" value="UniProtKB-KW"/>
</dbReference>
<dbReference type="SUPFAM" id="SSF52440">
    <property type="entry name" value="PreATP-grasp domain"/>
    <property type="match status" value="1"/>
</dbReference>
<keyword evidence="8 12" id="KW-0133">Cell shape</keyword>
<dbReference type="Pfam" id="PF07478">
    <property type="entry name" value="Dala_Dala_lig_C"/>
    <property type="match status" value="1"/>
</dbReference>
<evidence type="ECO:0000256" key="2">
    <source>
        <dbReference type="ARBA" id="ARBA00010871"/>
    </source>
</evidence>
<feature type="binding site" evidence="14">
    <location>
        <position position="147"/>
    </location>
    <ligand>
        <name>ATP</name>
        <dbReference type="ChEBI" id="CHEBI:30616"/>
    </ligand>
</feature>
<comment type="catalytic activity">
    <reaction evidence="12">
        <text>2 D-alanine + ATP = D-alanyl-D-alanine + ADP + phosphate + H(+)</text>
        <dbReference type="Rhea" id="RHEA:11224"/>
        <dbReference type="ChEBI" id="CHEBI:15378"/>
        <dbReference type="ChEBI" id="CHEBI:30616"/>
        <dbReference type="ChEBI" id="CHEBI:43474"/>
        <dbReference type="ChEBI" id="CHEBI:57416"/>
        <dbReference type="ChEBI" id="CHEBI:57822"/>
        <dbReference type="ChEBI" id="CHEBI:456216"/>
        <dbReference type="EC" id="6.3.2.4"/>
    </reaction>
</comment>
<evidence type="ECO:0000256" key="3">
    <source>
        <dbReference type="ARBA" id="ARBA00022598"/>
    </source>
</evidence>
<dbReference type="InterPro" id="IPR013815">
    <property type="entry name" value="ATP_grasp_subdomain_1"/>
</dbReference>
<evidence type="ECO:0000256" key="15">
    <source>
        <dbReference type="PIRSR" id="PIRSR039102-3"/>
    </source>
</evidence>
<dbReference type="SUPFAM" id="SSF56059">
    <property type="entry name" value="Glutathione synthetase ATP-binding domain-like"/>
    <property type="match status" value="1"/>
</dbReference>
<comment type="function">
    <text evidence="12">Cell wall formation.</text>
</comment>
<dbReference type="PANTHER" id="PTHR23132:SF25">
    <property type="entry name" value="D-ALANINE--D-ALANINE LIGASE A"/>
    <property type="match status" value="1"/>
</dbReference>
<reference evidence="18 19" key="1">
    <citation type="submission" date="2016-10" db="EMBL/GenBank/DDBJ databases">
        <authorList>
            <person name="de Groot N.N."/>
        </authorList>
    </citation>
    <scope>NUCLEOTIDE SEQUENCE [LARGE SCALE GENOMIC DNA]</scope>
    <source>
        <strain evidence="18 19">MON 2.2</strain>
    </source>
</reference>
<keyword evidence="12" id="KW-0963">Cytoplasm</keyword>
<evidence type="ECO:0000256" key="4">
    <source>
        <dbReference type="ARBA" id="ARBA00022723"/>
    </source>
</evidence>
<accession>A0A1G7CNU0</accession>
<evidence type="ECO:0000256" key="8">
    <source>
        <dbReference type="ARBA" id="ARBA00022960"/>
    </source>
</evidence>
<dbReference type="PANTHER" id="PTHR23132">
    <property type="entry name" value="D-ALANINE--D-ALANINE LIGASE"/>
    <property type="match status" value="1"/>
</dbReference>
<keyword evidence="4 15" id="KW-0479">Metal-binding</keyword>
<comment type="cofactor">
    <cofactor evidence="1">
        <name>Mn(2+)</name>
        <dbReference type="ChEBI" id="CHEBI:29035"/>
    </cofactor>
</comment>
<evidence type="ECO:0000313" key="19">
    <source>
        <dbReference type="Proteomes" id="UP000198546"/>
    </source>
</evidence>
<dbReference type="Proteomes" id="UP000198546">
    <property type="component" value="Chromosome i"/>
</dbReference>
<evidence type="ECO:0000256" key="13">
    <source>
        <dbReference type="PIRSR" id="PIRSR039102-1"/>
    </source>
</evidence>
<feature type="binding site" evidence="14">
    <location>
        <begin position="327"/>
        <end position="328"/>
    </location>
    <ligand>
        <name>ATP</name>
        <dbReference type="ChEBI" id="CHEBI:30616"/>
    </ligand>
</feature>
<evidence type="ECO:0000256" key="14">
    <source>
        <dbReference type="PIRSR" id="PIRSR039102-2"/>
    </source>
</evidence>
<dbReference type="PROSITE" id="PS00844">
    <property type="entry name" value="DALA_DALA_LIGASE_2"/>
    <property type="match status" value="1"/>
</dbReference>
<gene>
    <name evidence="12" type="primary">ddl</name>
    <name evidence="18" type="ORF">SAMN04489747_3326</name>
</gene>
<dbReference type="PROSITE" id="PS50975">
    <property type="entry name" value="ATP_GRASP"/>
    <property type="match status" value="1"/>
</dbReference>
<dbReference type="GO" id="GO:0005524">
    <property type="term" value="F:ATP binding"/>
    <property type="evidence" value="ECO:0007669"/>
    <property type="project" value="UniProtKB-UniRule"/>
</dbReference>
<dbReference type="UniPathway" id="UPA00219"/>
<feature type="active site" evidence="13">
    <location>
        <position position="19"/>
    </location>
</feature>
<feature type="active site" evidence="13">
    <location>
        <position position="339"/>
    </location>
</feature>
<keyword evidence="5 14" id="KW-0547">Nucleotide-binding</keyword>